<name>A0A422N388_TRYRA</name>
<dbReference type="OMA" id="RAILCAC"/>
<dbReference type="GeneID" id="40331830"/>
<accession>A0A422N388</accession>
<evidence type="ECO:0000313" key="2">
    <source>
        <dbReference type="EMBL" id="RNE99956.1"/>
    </source>
</evidence>
<dbReference type="EMBL" id="MKGL01000354">
    <property type="protein sequence ID" value="RNE99956.1"/>
    <property type="molecule type" value="Genomic_DNA"/>
</dbReference>
<evidence type="ECO:0000313" key="3">
    <source>
        <dbReference type="Proteomes" id="UP000283634"/>
    </source>
</evidence>
<gene>
    <name evidence="2" type="ORF">TraAM80_07897</name>
</gene>
<feature type="transmembrane region" description="Helical" evidence="1">
    <location>
        <begin position="100"/>
        <end position="121"/>
    </location>
</feature>
<organism evidence="2 3">
    <name type="scientific">Trypanosoma rangeli</name>
    <dbReference type="NCBI Taxonomy" id="5698"/>
    <lineage>
        <taxon>Eukaryota</taxon>
        <taxon>Discoba</taxon>
        <taxon>Euglenozoa</taxon>
        <taxon>Kinetoplastea</taxon>
        <taxon>Metakinetoplastina</taxon>
        <taxon>Trypanosomatida</taxon>
        <taxon>Trypanosomatidae</taxon>
        <taxon>Trypanosoma</taxon>
        <taxon>Herpetosoma</taxon>
    </lineage>
</organism>
<keyword evidence="3" id="KW-1185">Reference proteome</keyword>
<keyword evidence="1" id="KW-0472">Membrane</keyword>
<dbReference type="AlphaFoldDB" id="A0A422N388"/>
<feature type="transmembrane region" description="Helical" evidence="1">
    <location>
        <begin position="166"/>
        <end position="189"/>
    </location>
</feature>
<evidence type="ECO:0000256" key="1">
    <source>
        <dbReference type="SAM" id="Phobius"/>
    </source>
</evidence>
<sequence length="190" mass="22375">MPEFTRDDEHSLDFLRTKKELGKIHTEEVRILQQLEQKYDTFINEGLGKLSRMAPRRTPRQLRLRHLLISWPVLFLMLFCFLTVLYLLQFRENGRERRLFLIRWHLYLIGLLLALVTLVGFTLVRERLILKKILLGSCVLIPVLLGMLTLVTFFRSRANEFGRWDGCLFSFCWVGDGLIVGELAALLFLH</sequence>
<reference evidence="2 3" key="1">
    <citation type="journal article" date="2018" name="BMC Genomics">
        <title>Genomic comparison of Trypanosoma conorhini and Trypanosoma rangeli to Trypanosoma cruzi strains of high and low virulence.</title>
        <authorList>
            <person name="Bradwell K.R."/>
            <person name="Koparde V.N."/>
            <person name="Matveyev A.V."/>
            <person name="Serrano M.G."/>
            <person name="Alves J.M."/>
            <person name="Parikh H."/>
            <person name="Huang B."/>
            <person name="Lee V."/>
            <person name="Espinosa-Alvarez O."/>
            <person name="Ortiz P.A."/>
            <person name="Costa-Martins A.G."/>
            <person name="Teixeira M.M."/>
            <person name="Buck G.A."/>
        </authorList>
    </citation>
    <scope>NUCLEOTIDE SEQUENCE [LARGE SCALE GENOMIC DNA]</scope>
    <source>
        <strain evidence="2 3">AM80</strain>
    </source>
</reference>
<feature type="transmembrane region" description="Helical" evidence="1">
    <location>
        <begin position="133"/>
        <end position="154"/>
    </location>
</feature>
<feature type="transmembrane region" description="Helical" evidence="1">
    <location>
        <begin position="68"/>
        <end position="88"/>
    </location>
</feature>
<comment type="caution">
    <text evidence="2">The sequence shown here is derived from an EMBL/GenBank/DDBJ whole genome shotgun (WGS) entry which is preliminary data.</text>
</comment>
<keyword evidence="1" id="KW-0812">Transmembrane</keyword>
<keyword evidence="1" id="KW-1133">Transmembrane helix</keyword>
<dbReference type="OrthoDB" id="249521at2759"/>
<dbReference type="RefSeq" id="XP_029235491.1">
    <property type="nucleotide sequence ID" value="XM_029384665.1"/>
</dbReference>
<proteinExistence type="predicted"/>
<protein>
    <submittedName>
        <fullName evidence="2">Uncharacterized protein</fullName>
    </submittedName>
</protein>
<dbReference type="Proteomes" id="UP000283634">
    <property type="component" value="Unassembled WGS sequence"/>
</dbReference>